<evidence type="ECO:0000313" key="8">
    <source>
        <dbReference type="EMBL" id="MBM7121854.1"/>
    </source>
</evidence>
<gene>
    <name evidence="8" type="ORF">ISP20_11880</name>
</gene>
<feature type="transmembrane region" description="Helical" evidence="7">
    <location>
        <begin position="117"/>
        <end position="138"/>
    </location>
</feature>
<evidence type="ECO:0000256" key="7">
    <source>
        <dbReference type="RuleBase" id="RU362048"/>
    </source>
</evidence>
<dbReference type="Pfam" id="PF01914">
    <property type="entry name" value="MarC"/>
    <property type="match status" value="1"/>
</dbReference>
<dbReference type="PANTHER" id="PTHR33508:SF1">
    <property type="entry name" value="UPF0056 MEMBRANE PROTEIN YHCE"/>
    <property type="match status" value="1"/>
</dbReference>
<keyword evidence="6 7" id="KW-0472">Membrane</keyword>
<evidence type="ECO:0000256" key="4">
    <source>
        <dbReference type="ARBA" id="ARBA00022692"/>
    </source>
</evidence>
<reference evidence="8 9" key="1">
    <citation type="submission" date="2020-10" db="EMBL/GenBank/DDBJ databases">
        <title>Phylogeny of dyella-like bacteria.</title>
        <authorList>
            <person name="Fu J."/>
        </authorList>
    </citation>
    <scope>NUCLEOTIDE SEQUENCE [LARGE SCALE GENOMIC DNA]</scope>
    <source>
        <strain evidence="8 9">THG-B117</strain>
    </source>
</reference>
<evidence type="ECO:0000256" key="3">
    <source>
        <dbReference type="ARBA" id="ARBA00022475"/>
    </source>
</evidence>
<feature type="transmembrane region" description="Helical" evidence="7">
    <location>
        <begin position="191"/>
        <end position="212"/>
    </location>
</feature>
<protein>
    <recommendedName>
        <fullName evidence="7">UPF0056 membrane protein</fullName>
    </recommendedName>
</protein>
<evidence type="ECO:0000256" key="1">
    <source>
        <dbReference type="ARBA" id="ARBA00004651"/>
    </source>
</evidence>
<comment type="similarity">
    <text evidence="2 7">Belongs to the UPF0056 (MarC) family.</text>
</comment>
<name>A0ABS2JS35_9GAMM</name>
<evidence type="ECO:0000256" key="5">
    <source>
        <dbReference type="ARBA" id="ARBA00022989"/>
    </source>
</evidence>
<feature type="transmembrane region" description="Helical" evidence="7">
    <location>
        <begin position="76"/>
        <end position="93"/>
    </location>
</feature>
<keyword evidence="9" id="KW-1185">Reference proteome</keyword>
<accession>A0ABS2JS35</accession>
<evidence type="ECO:0000313" key="9">
    <source>
        <dbReference type="Proteomes" id="UP001430065"/>
    </source>
</evidence>
<evidence type="ECO:0000256" key="6">
    <source>
        <dbReference type="ARBA" id="ARBA00023136"/>
    </source>
</evidence>
<proteinExistence type="inferred from homology"/>
<feature type="transmembrane region" description="Helical" evidence="7">
    <location>
        <begin position="12"/>
        <end position="33"/>
    </location>
</feature>
<organism evidence="8 9">
    <name type="scientific">Dyella kyungheensis</name>
    <dbReference type="NCBI Taxonomy" id="1242174"/>
    <lineage>
        <taxon>Bacteria</taxon>
        <taxon>Pseudomonadati</taxon>
        <taxon>Pseudomonadota</taxon>
        <taxon>Gammaproteobacteria</taxon>
        <taxon>Lysobacterales</taxon>
        <taxon>Rhodanobacteraceae</taxon>
        <taxon>Dyella</taxon>
    </lineage>
</organism>
<dbReference type="EMBL" id="JADIKC010000005">
    <property type="protein sequence ID" value="MBM7121854.1"/>
    <property type="molecule type" value="Genomic_DNA"/>
</dbReference>
<dbReference type="InterPro" id="IPR002771">
    <property type="entry name" value="Multi_antbiot-R_MarC"/>
</dbReference>
<dbReference type="Proteomes" id="UP001430065">
    <property type="component" value="Unassembled WGS sequence"/>
</dbReference>
<keyword evidence="5 7" id="KW-1133">Transmembrane helix</keyword>
<feature type="transmembrane region" description="Helical" evidence="7">
    <location>
        <begin position="150"/>
        <end position="170"/>
    </location>
</feature>
<dbReference type="PANTHER" id="PTHR33508">
    <property type="entry name" value="UPF0056 MEMBRANE PROTEIN YHCE"/>
    <property type="match status" value="1"/>
</dbReference>
<sequence>MLQEFVKTTLFILASLLPIINPPAVGFIVLSMVPQATEMERAELARNITLNSVILLTVSLLLGAYVLAFFGISIPVLRVAGGIIVAVAGWKLLQSRGDDAKDRDDVTGGSMTLRMQAFYPLTLPLTVGPGAIAVAIALGTGSPKEGPLPVHVAGVGVALVLLSLCIYLCVRYACRLQRFLGEVGTQVVMRLFAFVIFCIGVQIFWSGLSGLLDSLHGVAALMS</sequence>
<dbReference type="NCBIfam" id="TIGR00427">
    <property type="entry name" value="NAAT family transporter"/>
    <property type="match status" value="1"/>
</dbReference>
<keyword evidence="3" id="KW-1003">Cell membrane</keyword>
<dbReference type="RefSeq" id="WP_204636313.1">
    <property type="nucleotide sequence ID" value="NZ_CP183983.1"/>
</dbReference>
<feature type="transmembrane region" description="Helical" evidence="7">
    <location>
        <begin position="53"/>
        <end position="70"/>
    </location>
</feature>
<evidence type="ECO:0000256" key="2">
    <source>
        <dbReference type="ARBA" id="ARBA00009784"/>
    </source>
</evidence>
<comment type="subcellular location">
    <subcellularLocation>
        <location evidence="1 7">Cell membrane</location>
        <topology evidence="1 7">Multi-pass membrane protein</topology>
    </subcellularLocation>
</comment>
<comment type="caution">
    <text evidence="8">The sequence shown here is derived from an EMBL/GenBank/DDBJ whole genome shotgun (WGS) entry which is preliminary data.</text>
</comment>
<keyword evidence="4 7" id="KW-0812">Transmembrane</keyword>